<feature type="compositionally biased region" description="Basic and acidic residues" evidence="1">
    <location>
        <begin position="1094"/>
        <end position="1104"/>
    </location>
</feature>
<feature type="region of interest" description="Disordered" evidence="1">
    <location>
        <begin position="742"/>
        <end position="786"/>
    </location>
</feature>
<dbReference type="OrthoDB" id="6088188at2759"/>
<evidence type="ECO:0000256" key="1">
    <source>
        <dbReference type="SAM" id="MobiDB-lite"/>
    </source>
</evidence>
<dbReference type="AlphaFoldDB" id="A0A8B8D776"/>
<evidence type="ECO:0000313" key="4">
    <source>
        <dbReference type="RefSeq" id="XP_022322701.1"/>
    </source>
</evidence>
<feature type="compositionally biased region" description="Polar residues" evidence="1">
    <location>
        <begin position="519"/>
        <end position="532"/>
    </location>
</feature>
<feature type="compositionally biased region" description="Polar residues" evidence="1">
    <location>
        <begin position="32"/>
        <end position="43"/>
    </location>
</feature>
<dbReference type="GO" id="GO:0005102">
    <property type="term" value="F:signaling receptor binding"/>
    <property type="evidence" value="ECO:0007669"/>
    <property type="project" value="InterPro"/>
</dbReference>
<dbReference type="InterPro" id="IPR029325">
    <property type="entry name" value="ITPR-bd"/>
</dbReference>
<feature type="compositionally biased region" description="Polar residues" evidence="1">
    <location>
        <begin position="596"/>
        <end position="605"/>
    </location>
</feature>
<feature type="compositionally biased region" description="Polar residues" evidence="1">
    <location>
        <begin position="878"/>
        <end position="904"/>
    </location>
</feature>
<feature type="region of interest" description="Disordered" evidence="1">
    <location>
        <begin position="845"/>
        <end position="919"/>
    </location>
</feature>
<feature type="compositionally biased region" description="Polar residues" evidence="1">
    <location>
        <begin position="624"/>
        <end position="642"/>
    </location>
</feature>
<dbReference type="KEGG" id="cvn:111124129"/>
<feature type="region of interest" description="Disordered" evidence="1">
    <location>
        <begin position="1"/>
        <end position="72"/>
    </location>
</feature>
<evidence type="ECO:0000313" key="3">
    <source>
        <dbReference type="Proteomes" id="UP000694844"/>
    </source>
</evidence>
<reference evidence="4" key="1">
    <citation type="submission" date="2025-08" db="UniProtKB">
        <authorList>
            <consortium name="RefSeq"/>
        </authorList>
    </citation>
    <scope>IDENTIFICATION</scope>
    <source>
        <tissue evidence="4">Whole sample</tissue>
    </source>
</reference>
<proteinExistence type="predicted"/>
<feature type="compositionally biased region" description="Basic and acidic residues" evidence="1">
    <location>
        <begin position="861"/>
        <end position="876"/>
    </location>
</feature>
<organism evidence="3 4">
    <name type="scientific">Crassostrea virginica</name>
    <name type="common">Eastern oyster</name>
    <dbReference type="NCBI Taxonomy" id="6565"/>
    <lineage>
        <taxon>Eukaryota</taxon>
        <taxon>Metazoa</taxon>
        <taxon>Spiralia</taxon>
        <taxon>Lophotrochozoa</taxon>
        <taxon>Mollusca</taxon>
        <taxon>Bivalvia</taxon>
        <taxon>Autobranchia</taxon>
        <taxon>Pteriomorphia</taxon>
        <taxon>Ostreida</taxon>
        <taxon>Ostreoidea</taxon>
        <taxon>Ostreidae</taxon>
        <taxon>Crassostrea</taxon>
    </lineage>
</organism>
<dbReference type="Proteomes" id="UP000694844">
    <property type="component" value="Chromosome 3"/>
</dbReference>
<keyword evidence="3" id="KW-1185">Reference proteome</keyword>
<protein>
    <submittedName>
        <fullName evidence="4">Sperm-specific antigen 2-like</fullName>
    </submittedName>
</protein>
<gene>
    <name evidence="4" type="primary">LOC111124129</name>
</gene>
<dbReference type="InterPro" id="IPR043444">
    <property type="entry name" value="TESPA1-like"/>
</dbReference>
<name>A0A8B8D776_CRAVI</name>
<accession>A0A8B8D776</accession>
<sequence>MAEKNGEIGDFMFISERDHKQQPECKDLRTLPTDSGSVSSGDQTVPKYCDSYKKSSGNRVQSSGPNYQDVPCVQRVPPKASNENVEWDDSSLGEWHKQLDYHGNHQGCRNSCHSKIASKWSEFFPPTPCRCLEQTASPNLPPESRTSQWDCHTIEAEADLREFWDDKYDFELLKDGPKNQIGVSSEEHDNSLESDFNKLHVIKESQNSLQSSCSKITKNKNRGLKDILCRGKQFIKAKVSNYKNKLLNRDVISSVAEFRAGVSEGSTRILMSTQENQCNEIHCDKSRINGFASTVEGINGHLDDRVRGQEVMGSGDDQSAKMRSRDLICDGNDLSLHCQENDHEKSRSEEDDHREVQDDEEEFPLGSEALSLKENTRSTPSKQLVDKRLGWLLSDSANTSVGSDFSHNSDISLDMLLSERKRDPEEILTNLGFVGSEDAEGNDLQRLPERFLEQQSSAQGIDVNTIDLNRLLSLTEHEEMLEQINTSKMNADFAGQGHPNLGNVLASVMNGIRFMSAINQSHNPSRNSSFDSRQSDESVLQHPKNREYLEKQGFYKRHEKKTPKSENAASPSQSRIYRSQSLDASERRKNFRQMARSRNFSTGIQESDESNLSEEKSPNRNSRDSSIFRSVTSMEYSDSFESNEGREDSLENRAEIGRLCVPNQNDDWDIMRPAISLGDISEGLITKKEGREQEMSVNDEMQQTQVKEAESSFKSKALTSCVKKFQEMRKSYVQKSMESHDLDEEYNVSSPSISKQSSLENTLTTKEFRSKTSSSCTLKNESLDSHDDQADSVFSLEEGAKPFQAKLSGQKGHVSITDVKIPELTLNAGSFPVSEKETLGGMGRMESIQSDSSGFAEGDTGTDHQTSRDTEERDRVSSLGSSAESDQTSRSNVTVVDSHNQQASPRRASVGKEKTKAKVEKVDIAVETDPYRTSMDSGIEPSAPSITYRLHQREDTMSSAEDGGNERSVVLTIELPKDWLNNQGASTSSVVSHLYKNIGISSQAASPAAKSVSQADVRVGQDSQSTKIPKDPTRGNPTRSHLNPRWASTPSVMTTNKQPNRPGDTSSHRYSKRKLYSRGPPREQGPNGSFSEYSVDKTDSEMSSSFDRESECSFISNTDSYSSLKDEHVEYVKLVRLVNKPASFKVTGYTPSKYRPNLKALPHMDKQQYLEEESKLLQYALQKYKRELQAMETTFQVNNELAEKELTEEEREELEEFKFLWKEVRREITEMEQLIANRLGGLVMGNDNFNPLLALEIIHKKT</sequence>
<feature type="compositionally biased region" description="Basic and acidic residues" evidence="1">
    <location>
        <begin position="15"/>
        <end position="29"/>
    </location>
</feature>
<dbReference type="SMART" id="SM01257">
    <property type="entry name" value="KRAP_IP3R_bind"/>
    <property type="match status" value="1"/>
</dbReference>
<dbReference type="PANTHER" id="PTHR17469:SF15">
    <property type="entry name" value="ITPR-INTERACTING DOMAIN-CONTAINING PROTEIN"/>
    <property type="match status" value="1"/>
</dbReference>
<dbReference type="Pfam" id="PF14722">
    <property type="entry name" value="KRAP_IP3R_bind"/>
    <property type="match status" value="1"/>
</dbReference>
<feature type="region of interest" description="Disordered" evidence="1">
    <location>
        <begin position="338"/>
        <end position="381"/>
    </location>
</feature>
<feature type="compositionally biased region" description="Basic and acidic residues" evidence="1">
    <location>
        <begin position="910"/>
        <end position="919"/>
    </location>
</feature>
<dbReference type="GeneID" id="111124129"/>
<feature type="compositionally biased region" description="Basic and acidic residues" evidence="1">
    <location>
        <begin position="339"/>
        <end position="356"/>
    </location>
</feature>
<feature type="region of interest" description="Disordered" evidence="1">
    <location>
        <begin position="1003"/>
        <end position="1104"/>
    </location>
</feature>
<feature type="compositionally biased region" description="Polar residues" evidence="1">
    <location>
        <begin position="565"/>
        <end position="583"/>
    </location>
</feature>
<evidence type="ECO:0000259" key="2">
    <source>
        <dbReference type="SMART" id="SM01257"/>
    </source>
</evidence>
<feature type="compositionally biased region" description="Polar residues" evidence="1">
    <location>
        <begin position="747"/>
        <end position="780"/>
    </location>
</feature>
<feature type="region of interest" description="Disordered" evidence="1">
    <location>
        <begin position="519"/>
        <end position="649"/>
    </location>
</feature>
<dbReference type="RefSeq" id="XP_022322701.1">
    <property type="nucleotide sequence ID" value="XM_022466993.1"/>
</dbReference>
<feature type="compositionally biased region" description="Basic and acidic residues" evidence="1">
    <location>
        <begin position="613"/>
        <end position="623"/>
    </location>
</feature>
<dbReference type="PANTHER" id="PTHR17469">
    <property type="entry name" value="SPERM SPECIFIC ANTIGEN 2-RELATED"/>
    <property type="match status" value="1"/>
</dbReference>
<feature type="domain" description="ITPR-interacting" evidence="2">
    <location>
        <begin position="390"/>
        <end position="526"/>
    </location>
</feature>
<feature type="compositionally biased region" description="Polar residues" evidence="1">
    <location>
        <begin position="54"/>
        <end position="66"/>
    </location>
</feature>
<feature type="compositionally biased region" description="Polar residues" evidence="1">
    <location>
        <begin position="1035"/>
        <end position="1065"/>
    </location>
</feature>